<evidence type="ECO:0000256" key="1">
    <source>
        <dbReference type="SAM" id="MobiDB-lite"/>
    </source>
</evidence>
<name>A0A2V5IHU5_9EURO</name>
<accession>A0A2V5IHU5</accession>
<proteinExistence type="predicted"/>
<feature type="compositionally biased region" description="Low complexity" evidence="1">
    <location>
        <begin position="48"/>
        <end position="73"/>
    </location>
</feature>
<gene>
    <name evidence="2" type="ORF">BP00DRAFT_423808</name>
</gene>
<sequence length="252" mass="28100">MNRKILKAFASKLQSRSVTLIASAMAHHHPQAKMAYTLPSRPEKVEQNTTNNNNNKNGETATALASSASTRPTSPEELNSQPNNYAKLVLDAFCSGRPVSCVCLQMKGDRLRAHLQGPYPTAQGTQFRADDIEYVIHLLEGMSRCETCLHELPSMAQLHGLSSATIERYRLFYQSLHQAFLGSAERPIDMDDCSFAVEQMERMAASIGRIIEAASAEPRFDRDAWYVVLNQAERLMKAATTLQERVEQAARL</sequence>
<dbReference type="EMBL" id="KZ825482">
    <property type="protein sequence ID" value="PYI33653.1"/>
    <property type="molecule type" value="Genomic_DNA"/>
</dbReference>
<protein>
    <submittedName>
        <fullName evidence="2">Uncharacterized protein</fullName>
    </submittedName>
</protein>
<evidence type="ECO:0000313" key="3">
    <source>
        <dbReference type="Proteomes" id="UP000248817"/>
    </source>
</evidence>
<feature type="region of interest" description="Disordered" evidence="1">
    <location>
        <begin position="37"/>
        <end position="81"/>
    </location>
</feature>
<organism evidence="2 3">
    <name type="scientific">Aspergillus indologenus CBS 114.80</name>
    <dbReference type="NCBI Taxonomy" id="1450541"/>
    <lineage>
        <taxon>Eukaryota</taxon>
        <taxon>Fungi</taxon>
        <taxon>Dikarya</taxon>
        <taxon>Ascomycota</taxon>
        <taxon>Pezizomycotina</taxon>
        <taxon>Eurotiomycetes</taxon>
        <taxon>Eurotiomycetidae</taxon>
        <taxon>Eurotiales</taxon>
        <taxon>Aspergillaceae</taxon>
        <taxon>Aspergillus</taxon>
        <taxon>Aspergillus subgen. Circumdati</taxon>
    </lineage>
</organism>
<dbReference type="Proteomes" id="UP000248817">
    <property type="component" value="Unassembled WGS sequence"/>
</dbReference>
<keyword evidence="3" id="KW-1185">Reference proteome</keyword>
<dbReference type="AlphaFoldDB" id="A0A2V5IHU5"/>
<reference evidence="2 3" key="1">
    <citation type="submission" date="2018-02" db="EMBL/GenBank/DDBJ databases">
        <title>The genomes of Aspergillus section Nigri reveals drivers in fungal speciation.</title>
        <authorList>
            <consortium name="DOE Joint Genome Institute"/>
            <person name="Vesth T.C."/>
            <person name="Nybo J."/>
            <person name="Theobald S."/>
            <person name="Brandl J."/>
            <person name="Frisvad J.C."/>
            <person name="Nielsen K.F."/>
            <person name="Lyhne E.K."/>
            <person name="Kogle M.E."/>
            <person name="Kuo A."/>
            <person name="Riley R."/>
            <person name="Clum A."/>
            <person name="Nolan M."/>
            <person name="Lipzen A."/>
            <person name="Salamov A."/>
            <person name="Henrissat B."/>
            <person name="Wiebenga A."/>
            <person name="De vries R.P."/>
            <person name="Grigoriev I.V."/>
            <person name="Mortensen U.H."/>
            <person name="Andersen M.R."/>
            <person name="Baker S.E."/>
        </authorList>
    </citation>
    <scope>NUCLEOTIDE SEQUENCE [LARGE SCALE GENOMIC DNA]</scope>
    <source>
        <strain evidence="2 3">CBS 114.80</strain>
    </source>
</reference>
<evidence type="ECO:0000313" key="2">
    <source>
        <dbReference type="EMBL" id="PYI33653.1"/>
    </source>
</evidence>